<keyword evidence="4 8" id="KW-0732">Signal</keyword>
<evidence type="ECO:0000313" key="9">
    <source>
        <dbReference type="EMBL" id="KAI5395236.1"/>
    </source>
</evidence>
<dbReference type="EMBL" id="JAMSHJ010000006">
    <property type="protein sequence ID" value="KAI5395236.1"/>
    <property type="molecule type" value="Genomic_DNA"/>
</dbReference>
<evidence type="ECO:0000313" key="10">
    <source>
        <dbReference type="Proteomes" id="UP001058974"/>
    </source>
</evidence>
<keyword evidence="7" id="KW-1133">Transmembrane helix</keyword>
<keyword evidence="7" id="KW-0812">Transmembrane</keyword>
<evidence type="ECO:0000256" key="6">
    <source>
        <dbReference type="ARBA" id="ARBA00023136"/>
    </source>
</evidence>
<keyword evidence="6 7" id="KW-0472">Membrane</keyword>
<keyword evidence="5" id="KW-0677">Repeat</keyword>
<keyword evidence="2" id="KW-1003">Cell membrane</keyword>
<protein>
    <recommendedName>
        <fullName evidence="11">Piriformospora indica-insensitive protein 2</fullName>
    </recommendedName>
</protein>
<dbReference type="InterPro" id="IPR032675">
    <property type="entry name" value="LRR_dom_sf"/>
</dbReference>
<dbReference type="FunFam" id="3.80.10.10:FF:000299">
    <property type="entry name" value="Piriformospora indica-insensitive protein 2"/>
    <property type="match status" value="1"/>
</dbReference>
<accession>A0A9D4W6M0</accession>
<evidence type="ECO:0000256" key="3">
    <source>
        <dbReference type="ARBA" id="ARBA00022614"/>
    </source>
</evidence>
<proteinExistence type="predicted"/>
<dbReference type="Gramene" id="Psat06G0172700-T1">
    <property type="protein sequence ID" value="KAI5395236.1"/>
    <property type="gene ID" value="KIW84_061727"/>
</dbReference>
<organism evidence="9 10">
    <name type="scientific">Pisum sativum</name>
    <name type="common">Garden pea</name>
    <name type="synonym">Lathyrus oleraceus</name>
    <dbReference type="NCBI Taxonomy" id="3888"/>
    <lineage>
        <taxon>Eukaryota</taxon>
        <taxon>Viridiplantae</taxon>
        <taxon>Streptophyta</taxon>
        <taxon>Embryophyta</taxon>
        <taxon>Tracheophyta</taxon>
        <taxon>Spermatophyta</taxon>
        <taxon>Magnoliopsida</taxon>
        <taxon>eudicotyledons</taxon>
        <taxon>Gunneridae</taxon>
        <taxon>Pentapetalae</taxon>
        <taxon>rosids</taxon>
        <taxon>fabids</taxon>
        <taxon>Fabales</taxon>
        <taxon>Fabaceae</taxon>
        <taxon>Papilionoideae</taxon>
        <taxon>50 kb inversion clade</taxon>
        <taxon>NPAAA clade</taxon>
        <taxon>Hologalegina</taxon>
        <taxon>IRL clade</taxon>
        <taxon>Fabeae</taxon>
        <taxon>Lathyrus</taxon>
    </lineage>
</organism>
<keyword evidence="3" id="KW-0433">Leucine-rich repeat</keyword>
<dbReference type="PANTHER" id="PTHR48009:SF4">
    <property type="entry name" value="LEUCINE-RICH REPEAT (LRR) FAMILY PROTEIN"/>
    <property type="match status" value="1"/>
</dbReference>
<dbReference type="Pfam" id="PF00560">
    <property type="entry name" value="LRR_1"/>
    <property type="match status" value="2"/>
</dbReference>
<dbReference type="AlphaFoldDB" id="A0A9D4W6M0"/>
<dbReference type="InterPro" id="IPR053213">
    <property type="entry name" value="RLP29"/>
</dbReference>
<comment type="subcellular location">
    <subcellularLocation>
        <location evidence="1">Cell membrane</location>
    </subcellularLocation>
</comment>
<dbReference type="PANTHER" id="PTHR48009">
    <property type="entry name" value="LEUCINE-RICH REPEAT (LRR) FAMILY PROTEIN"/>
    <property type="match status" value="1"/>
</dbReference>
<dbReference type="Proteomes" id="UP001058974">
    <property type="component" value="Chromosome 6"/>
</dbReference>
<evidence type="ECO:0008006" key="11">
    <source>
        <dbReference type="Google" id="ProtNLM"/>
    </source>
</evidence>
<dbReference type="SUPFAM" id="SSF52058">
    <property type="entry name" value="L domain-like"/>
    <property type="match status" value="1"/>
</dbReference>
<evidence type="ECO:0000256" key="1">
    <source>
        <dbReference type="ARBA" id="ARBA00004236"/>
    </source>
</evidence>
<keyword evidence="10" id="KW-1185">Reference proteome</keyword>
<feature type="transmembrane region" description="Helical" evidence="7">
    <location>
        <begin position="435"/>
        <end position="460"/>
    </location>
</feature>
<evidence type="ECO:0000256" key="5">
    <source>
        <dbReference type="ARBA" id="ARBA00022737"/>
    </source>
</evidence>
<evidence type="ECO:0000256" key="4">
    <source>
        <dbReference type="ARBA" id="ARBA00022729"/>
    </source>
</evidence>
<dbReference type="GO" id="GO:0005886">
    <property type="term" value="C:plasma membrane"/>
    <property type="evidence" value="ECO:0007669"/>
    <property type="project" value="UniProtKB-SubCell"/>
</dbReference>
<reference evidence="9 10" key="1">
    <citation type="journal article" date="2022" name="Nat. Genet.">
        <title>Improved pea reference genome and pan-genome highlight genomic features and evolutionary characteristics.</title>
        <authorList>
            <person name="Yang T."/>
            <person name="Liu R."/>
            <person name="Luo Y."/>
            <person name="Hu S."/>
            <person name="Wang D."/>
            <person name="Wang C."/>
            <person name="Pandey M.K."/>
            <person name="Ge S."/>
            <person name="Xu Q."/>
            <person name="Li N."/>
            <person name="Li G."/>
            <person name="Huang Y."/>
            <person name="Saxena R.K."/>
            <person name="Ji Y."/>
            <person name="Li M."/>
            <person name="Yan X."/>
            <person name="He Y."/>
            <person name="Liu Y."/>
            <person name="Wang X."/>
            <person name="Xiang C."/>
            <person name="Varshney R.K."/>
            <person name="Ding H."/>
            <person name="Gao S."/>
            <person name="Zong X."/>
        </authorList>
    </citation>
    <scope>NUCLEOTIDE SEQUENCE [LARGE SCALE GENOMIC DNA]</scope>
    <source>
        <strain evidence="9 10">cv. Zhongwan 6</strain>
    </source>
</reference>
<dbReference type="OrthoDB" id="676979at2759"/>
<dbReference type="InterPro" id="IPR001611">
    <property type="entry name" value="Leu-rich_rpt"/>
</dbReference>
<evidence type="ECO:0000256" key="7">
    <source>
        <dbReference type="SAM" id="Phobius"/>
    </source>
</evidence>
<dbReference type="SMART" id="SM00369">
    <property type="entry name" value="LRR_TYP"/>
    <property type="match status" value="4"/>
</dbReference>
<dbReference type="Gene3D" id="3.80.10.10">
    <property type="entry name" value="Ribonuclease Inhibitor"/>
    <property type="match status" value="1"/>
</dbReference>
<sequence>MDDSMVTFLVIWFIILFFFVLSPENKPPLHPYEQNALYHVLNSLNPTIPWRTLFPDDLCLSAPHLLVCDYNPTSHHHQQQNGQNQTLNLHIVELTFGYISDQTPIPPCSLNATLSPLLFASFPYLRKLLFSKCFNDTQKPIQLLTFSSFPPSLQELVFIDNPSVVSPLEPFLRNLTSLKKLVLTGNGFYGELPPLISGFHDVEELSLSRNNLSGEVPGSIGMLKKLEILDLSHNKFNGCVPEQVGDLISLVKLNLSRNEFGCKIPESFIQLKNLEFLDLSFNHFGNFGVPLFLGEFPKMKEVHLTGNSLSGKIPEIWGKLGGVEKIGFSKLGLVGEIPASMGVYLKNLTYLGLDNNNLEGPVPGEFGFLLKLANEINLENNNLSGRVTFICGGGVGQKKLKLAGNIGLYLENNNDSCSCENGGNSAHCKTIPGDVIFNGVSVQLFDPLMLVLVLIILFVFT</sequence>
<gene>
    <name evidence="9" type="ORF">KIW84_061727</name>
</gene>
<dbReference type="Pfam" id="PF13855">
    <property type="entry name" value="LRR_8"/>
    <property type="match status" value="2"/>
</dbReference>
<name>A0A9D4W6M0_PEA</name>
<feature type="chain" id="PRO_5038679793" description="Piriformospora indica-insensitive protein 2" evidence="8">
    <location>
        <begin position="23"/>
        <end position="461"/>
    </location>
</feature>
<evidence type="ECO:0000256" key="2">
    <source>
        <dbReference type="ARBA" id="ARBA00022475"/>
    </source>
</evidence>
<comment type="caution">
    <text evidence="9">The sequence shown here is derived from an EMBL/GenBank/DDBJ whole genome shotgun (WGS) entry which is preliminary data.</text>
</comment>
<evidence type="ECO:0000256" key="8">
    <source>
        <dbReference type="SAM" id="SignalP"/>
    </source>
</evidence>
<feature type="signal peptide" evidence="8">
    <location>
        <begin position="1"/>
        <end position="22"/>
    </location>
</feature>
<dbReference type="InterPro" id="IPR003591">
    <property type="entry name" value="Leu-rich_rpt_typical-subtyp"/>
</dbReference>